<feature type="transmembrane region" description="Helical" evidence="2">
    <location>
        <begin position="310"/>
        <end position="333"/>
    </location>
</feature>
<evidence type="ECO:0000256" key="2">
    <source>
        <dbReference type="SAM" id="Phobius"/>
    </source>
</evidence>
<evidence type="ECO:0000256" key="1">
    <source>
        <dbReference type="SAM" id="MobiDB-lite"/>
    </source>
</evidence>
<dbReference type="InterPro" id="IPR032675">
    <property type="entry name" value="LRR_dom_sf"/>
</dbReference>
<dbReference type="PANTHER" id="PTHR31900:SF34">
    <property type="entry name" value="EMB|CAB62440.1-RELATED"/>
    <property type="match status" value="1"/>
</dbReference>
<keyword evidence="2" id="KW-0472">Membrane</keyword>
<dbReference type="InterPro" id="IPR001810">
    <property type="entry name" value="F-box_dom"/>
</dbReference>
<evidence type="ECO:0000313" key="4">
    <source>
        <dbReference type="EMBL" id="QCD94876.1"/>
    </source>
</evidence>
<feature type="domain" description="F-box" evidence="3">
    <location>
        <begin position="28"/>
        <end position="76"/>
    </location>
</feature>
<proteinExistence type="predicted"/>
<dbReference type="AlphaFoldDB" id="A0A4D6M3W3"/>
<reference evidence="4 5" key="1">
    <citation type="submission" date="2019-04" db="EMBL/GenBank/DDBJ databases">
        <title>An improved genome assembly and genetic linkage map for asparagus bean, Vigna unguiculata ssp. sesquipedialis.</title>
        <authorList>
            <person name="Xia Q."/>
            <person name="Zhang R."/>
            <person name="Dong Y."/>
        </authorList>
    </citation>
    <scope>NUCLEOTIDE SEQUENCE [LARGE SCALE GENOMIC DNA]</scope>
    <source>
        <tissue evidence="4">Leaf</tissue>
    </source>
</reference>
<sequence>MAAEETMVELKPQPNKKQKTGGEREDERDLLSLLPDDVLLHIMHFMDTDTAVRTSFLSKRWNNLWKCLKTLCFRRRDFNNVVSYNQFIYHVVSQRDTSIRLNRLDLEARIIAQDLLNLVVPLLHSVPHLGIHLDHISSKRFYCLIPQIFASHSLTSLTLALANQCVRRVFKLPHSLELPALKTLNLTNVSFTARDECAEPFSSCLLLNSLVLVRCSLSNPAKVLSISNPNLSRFTMKRYSEVKYKIVLSTPNLTHFAIKSSIFFSEVSSTCDLALLEEANIDITWSDSHAIVHGLLKMLSYAKILALSEYILTVILDVSYFCFVLFSPLVCILKSIFLI</sequence>
<feature type="region of interest" description="Disordered" evidence="1">
    <location>
        <begin position="1"/>
        <end position="27"/>
    </location>
</feature>
<dbReference type="PROSITE" id="PS50181">
    <property type="entry name" value="FBOX"/>
    <property type="match status" value="1"/>
</dbReference>
<keyword evidence="2" id="KW-1133">Transmembrane helix</keyword>
<organism evidence="4 5">
    <name type="scientific">Vigna unguiculata</name>
    <name type="common">Cowpea</name>
    <dbReference type="NCBI Taxonomy" id="3917"/>
    <lineage>
        <taxon>Eukaryota</taxon>
        <taxon>Viridiplantae</taxon>
        <taxon>Streptophyta</taxon>
        <taxon>Embryophyta</taxon>
        <taxon>Tracheophyta</taxon>
        <taxon>Spermatophyta</taxon>
        <taxon>Magnoliopsida</taxon>
        <taxon>eudicotyledons</taxon>
        <taxon>Gunneridae</taxon>
        <taxon>Pentapetalae</taxon>
        <taxon>rosids</taxon>
        <taxon>fabids</taxon>
        <taxon>Fabales</taxon>
        <taxon>Fabaceae</taxon>
        <taxon>Papilionoideae</taxon>
        <taxon>50 kb inversion clade</taxon>
        <taxon>NPAAA clade</taxon>
        <taxon>indigoferoid/millettioid clade</taxon>
        <taxon>Phaseoleae</taxon>
        <taxon>Vigna</taxon>
    </lineage>
</organism>
<evidence type="ECO:0000259" key="3">
    <source>
        <dbReference type="PROSITE" id="PS50181"/>
    </source>
</evidence>
<dbReference type="PANTHER" id="PTHR31900">
    <property type="entry name" value="F-BOX/RNI SUPERFAMILY PROTEIN-RELATED"/>
    <property type="match status" value="1"/>
</dbReference>
<dbReference type="Gene3D" id="3.80.10.10">
    <property type="entry name" value="Ribonuclease Inhibitor"/>
    <property type="match status" value="1"/>
</dbReference>
<dbReference type="Pfam" id="PF00646">
    <property type="entry name" value="F-box"/>
    <property type="match status" value="1"/>
</dbReference>
<keyword evidence="2" id="KW-0812">Transmembrane</keyword>
<dbReference type="SUPFAM" id="SSF81383">
    <property type="entry name" value="F-box domain"/>
    <property type="match status" value="1"/>
</dbReference>
<protein>
    <recommendedName>
        <fullName evidence="3">F-box domain-containing protein</fullName>
    </recommendedName>
</protein>
<dbReference type="InterPro" id="IPR036047">
    <property type="entry name" value="F-box-like_dom_sf"/>
</dbReference>
<name>A0A4D6M3W3_VIGUN</name>
<accession>A0A4D6M3W3</accession>
<gene>
    <name evidence="4" type="ORF">DEO72_LG5g2965</name>
</gene>
<dbReference type="EMBL" id="CP039349">
    <property type="protein sequence ID" value="QCD94876.1"/>
    <property type="molecule type" value="Genomic_DNA"/>
</dbReference>
<keyword evidence="5" id="KW-1185">Reference proteome</keyword>
<evidence type="ECO:0000313" key="5">
    <source>
        <dbReference type="Proteomes" id="UP000501690"/>
    </source>
</evidence>
<dbReference type="Proteomes" id="UP000501690">
    <property type="component" value="Linkage Group LG5"/>
</dbReference>
<dbReference type="InterPro" id="IPR050232">
    <property type="entry name" value="FBL13/AtMIF1-like"/>
</dbReference>